<gene>
    <name evidence="2" type="ORF">SSLN_LOCUS5717</name>
</gene>
<dbReference type="WBParaSite" id="SSLN_0000590401-mRNA-1">
    <property type="protein sequence ID" value="SSLN_0000590401-mRNA-1"/>
    <property type="gene ID" value="SSLN_0000590401"/>
</dbReference>
<feature type="signal peptide" evidence="1">
    <location>
        <begin position="1"/>
        <end position="19"/>
    </location>
</feature>
<keyword evidence="3" id="KW-1185">Reference proteome</keyword>
<evidence type="ECO:0000313" key="2">
    <source>
        <dbReference type="EMBL" id="VDL92102.1"/>
    </source>
</evidence>
<dbReference type="Gene3D" id="3.10.450.40">
    <property type="match status" value="1"/>
</dbReference>
<evidence type="ECO:0000256" key="1">
    <source>
        <dbReference type="SAM" id="SignalP"/>
    </source>
</evidence>
<reference evidence="2 3" key="2">
    <citation type="submission" date="2018-11" db="EMBL/GenBank/DDBJ databases">
        <authorList>
            <consortium name="Pathogen Informatics"/>
        </authorList>
    </citation>
    <scope>NUCLEOTIDE SEQUENCE [LARGE SCALE GENOMIC DNA]</scope>
    <source>
        <strain evidence="2 3">NST_G2</strain>
    </source>
</reference>
<dbReference type="EMBL" id="UYSU01033375">
    <property type="protein sequence ID" value="VDL92102.1"/>
    <property type="molecule type" value="Genomic_DNA"/>
</dbReference>
<sequence length="279" mass="31379">MSPRVTVSLLLSLLLDACCVKISPTGSSPAGTVVNGIGPYDELTTEEYKTVVERICKHLGLEHIGLGMLGYPHENNTRDSETWDDLRRPSLIRTALELPPKTQRRTFKERVARVSVHRPDYGLVDEYLVTLGPEMAVAGSVRWVRRLPQHKRPLSLLEVEALDDFVARHIASLQLMIKYLYETAFYRATPSRGEGRISGAQNICTLRFQAIEESVGGTEDPLSQPFCLFAMPTSPLRTARDTVLRSVILRFNRLVVPFNQHPTDIQMQVGPFAMCNIYD</sequence>
<accession>A0A183SNB9</accession>
<dbReference type="AlphaFoldDB" id="A0A183SNB9"/>
<proteinExistence type="predicted"/>
<evidence type="ECO:0000313" key="4">
    <source>
        <dbReference type="WBParaSite" id="SSLN_0000590401-mRNA-1"/>
    </source>
</evidence>
<reference evidence="4" key="1">
    <citation type="submission" date="2016-06" db="UniProtKB">
        <authorList>
            <consortium name="WormBaseParasite"/>
        </authorList>
    </citation>
    <scope>IDENTIFICATION</scope>
</reference>
<feature type="chain" id="PRO_5043141228" evidence="1">
    <location>
        <begin position="20"/>
        <end position="279"/>
    </location>
</feature>
<evidence type="ECO:0000313" key="3">
    <source>
        <dbReference type="Proteomes" id="UP000275846"/>
    </source>
</evidence>
<organism evidence="4">
    <name type="scientific">Schistocephalus solidus</name>
    <name type="common">Tapeworm</name>
    <dbReference type="NCBI Taxonomy" id="70667"/>
    <lineage>
        <taxon>Eukaryota</taxon>
        <taxon>Metazoa</taxon>
        <taxon>Spiralia</taxon>
        <taxon>Lophotrochozoa</taxon>
        <taxon>Platyhelminthes</taxon>
        <taxon>Cestoda</taxon>
        <taxon>Eucestoda</taxon>
        <taxon>Diphyllobothriidea</taxon>
        <taxon>Diphyllobothriidae</taxon>
        <taxon>Schistocephalus</taxon>
    </lineage>
</organism>
<name>A0A183SNB9_SCHSO</name>
<keyword evidence="1" id="KW-0732">Signal</keyword>
<dbReference type="Proteomes" id="UP000275846">
    <property type="component" value="Unassembled WGS sequence"/>
</dbReference>
<protein>
    <submittedName>
        <fullName evidence="2 4">Uncharacterized protein</fullName>
    </submittedName>
</protein>